<feature type="transmembrane region" description="Helical" evidence="1">
    <location>
        <begin position="65"/>
        <end position="84"/>
    </location>
</feature>
<protein>
    <recommendedName>
        <fullName evidence="4">Transmembrane protein</fullName>
    </recommendedName>
</protein>
<evidence type="ECO:0008006" key="4">
    <source>
        <dbReference type="Google" id="ProtNLM"/>
    </source>
</evidence>
<dbReference type="AlphaFoldDB" id="F4Q563"/>
<keyword evidence="3" id="KW-1185">Reference proteome</keyword>
<gene>
    <name evidence="2" type="ORF">DFA_08104</name>
</gene>
<keyword evidence="1" id="KW-1133">Transmembrane helix</keyword>
<organism evidence="2 3">
    <name type="scientific">Cavenderia fasciculata</name>
    <name type="common">Slime mold</name>
    <name type="synonym">Dictyostelium fasciculatum</name>
    <dbReference type="NCBI Taxonomy" id="261658"/>
    <lineage>
        <taxon>Eukaryota</taxon>
        <taxon>Amoebozoa</taxon>
        <taxon>Evosea</taxon>
        <taxon>Eumycetozoa</taxon>
        <taxon>Dictyostelia</taxon>
        <taxon>Acytosteliales</taxon>
        <taxon>Cavenderiaceae</taxon>
        <taxon>Cavenderia</taxon>
    </lineage>
</organism>
<dbReference type="GeneID" id="14869341"/>
<evidence type="ECO:0000313" key="3">
    <source>
        <dbReference type="Proteomes" id="UP000007797"/>
    </source>
</evidence>
<dbReference type="OMA" id="SYHPNNK"/>
<feature type="transmembrane region" description="Helical" evidence="1">
    <location>
        <begin position="90"/>
        <end position="111"/>
    </location>
</feature>
<evidence type="ECO:0000256" key="1">
    <source>
        <dbReference type="SAM" id="Phobius"/>
    </source>
</evidence>
<reference evidence="3" key="1">
    <citation type="journal article" date="2011" name="Genome Res.">
        <title>Phylogeny-wide analysis of social amoeba genomes highlights ancient origins for complex intercellular communication.</title>
        <authorList>
            <person name="Heidel A.J."/>
            <person name="Lawal H.M."/>
            <person name="Felder M."/>
            <person name="Schilde C."/>
            <person name="Helps N.R."/>
            <person name="Tunggal B."/>
            <person name="Rivero F."/>
            <person name="John U."/>
            <person name="Schleicher M."/>
            <person name="Eichinger L."/>
            <person name="Platzer M."/>
            <person name="Noegel A.A."/>
            <person name="Schaap P."/>
            <person name="Gloeckner G."/>
        </authorList>
    </citation>
    <scope>NUCLEOTIDE SEQUENCE [LARGE SCALE GENOMIC DNA]</scope>
    <source>
        <strain evidence="3">SH3</strain>
    </source>
</reference>
<evidence type="ECO:0000313" key="2">
    <source>
        <dbReference type="EMBL" id="EGG17122.1"/>
    </source>
</evidence>
<dbReference type="KEGG" id="dfa:DFA_08104"/>
<keyword evidence="1" id="KW-0812">Transmembrane</keyword>
<dbReference type="RefSeq" id="XP_004355606.1">
    <property type="nucleotide sequence ID" value="XM_004355553.1"/>
</dbReference>
<dbReference type="OrthoDB" id="20704at2759"/>
<dbReference type="EMBL" id="GL883021">
    <property type="protein sequence ID" value="EGG17122.1"/>
    <property type="molecule type" value="Genomic_DNA"/>
</dbReference>
<proteinExistence type="predicted"/>
<sequence length="273" mass="31289">MYFSNNKKNNVLYSVPYFAPGQHEYQPLMNDEKENNKDKLMYPIGEGYWVHLEQEEISSIVCSSVWGYIICIIQLLVGIVLFLFSGYGSFFTLVFVAMLAHIFSVSLGIYSITKKNVLLMLNYAVYSVVIFAITVAVFIIATIVSAESFTWWIFIICLTVINVQIYGIKHLFQLAMLLRQLQGREVDRLTGLPQVQIPISNIPTYPYPTTVNYTQPMQPPAQQQQQTNSQPNYYPGLYAPQYLPTQPIDTNMMRTHPYDQPNNSTNGIDRMGY</sequence>
<feature type="transmembrane region" description="Helical" evidence="1">
    <location>
        <begin position="149"/>
        <end position="168"/>
    </location>
</feature>
<accession>F4Q563</accession>
<dbReference type="Proteomes" id="UP000007797">
    <property type="component" value="Unassembled WGS sequence"/>
</dbReference>
<keyword evidence="1" id="KW-0472">Membrane</keyword>
<feature type="transmembrane region" description="Helical" evidence="1">
    <location>
        <begin position="123"/>
        <end position="143"/>
    </location>
</feature>
<name>F4Q563_CACFS</name>